<dbReference type="Gene3D" id="2.10.109.10">
    <property type="entry name" value="Umud Fragment, subunit A"/>
    <property type="match status" value="1"/>
</dbReference>
<dbReference type="AlphaFoldDB" id="A0AA42W059"/>
<dbReference type="SUPFAM" id="SSF51306">
    <property type="entry name" value="LexA/Signal peptidase"/>
    <property type="match status" value="1"/>
</dbReference>
<keyword evidence="2" id="KW-0238">DNA-binding</keyword>
<dbReference type="RefSeq" id="WP_279852811.1">
    <property type="nucleotide sequence ID" value="NZ_JAOCIA010000005.1"/>
</dbReference>
<dbReference type="InterPro" id="IPR039418">
    <property type="entry name" value="LexA-like"/>
</dbReference>
<keyword evidence="3" id="KW-0804">Transcription</keyword>
<feature type="domain" description="Peptidase S24/S26A/S26B/S26C" evidence="4">
    <location>
        <begin position="129"/>
        <end position="218"/>
    </location>
</feature>
<dbReference type="EMBL" id="JAOCJW010000006">
    <property type="protein sequence ID" value="MDH2004882.1"/>
    <property type="molecule type" value="Genomic_DNA"/>
</dbReference>
<name>A0AA42W059_9BURK</name>
<reference evidence="5" key="1">
    <citation type="submission" date="2022-09" db="EMBL/GenBank/DDBJ databases">
        <title>Intensive care unit water sources are persistently colonized with multi-drug resistant bacteria and are the site of extensive horizontal gene transfer of antibiotic resistance genes.</title>
        <authorList>
            <person name="Diorio-Toth L."/>
        </authorList>
    </citation>
    <scope>NUCLEOTIDE SEQUENCE</scope>
    <source>
        <strain evidence="5">GD03686</strain>
    </source>
</reference>
<dbReference type="Proteomes" id="UP001161294">
    <property type="component" value="Unassembled WGS sequence"/>
</dbReference>
<evidence type="ECO:0000259" key="4">
    <source>
        <dbReference type="Pfam" id="PF00717"/>
    </source>
</evidence>
<sequence length="229" mass="25289">MTSIQDRLREVFATPLPRGLMAKIGGICGVSRPTVSAWFNNPEKVRTISRTHAELICSTFELKVSPLWLSEGIGPKEWNPGELVLNTPRANVETTVDLKKSRQVPVTGSVKGGDDGFLTQDTTPDGFVEYWTGDPHAYALRIKGDSMHPRYRHGEFVVVTPSIEPQPGRDVVVRLTNGKCLLKQLNWVRGGEIQLLSINNDYGPMTFNKDEVECIARVAGSVGPDSLIF</sequence>
<dbReference type="PANTHER" id="PTHR40661">
    <property type="match status" value="1"/>
</dbReference>
<protein>
    <recommendedName>
        <fullName evidence="4">Peptidase S24/S26A/S26B/S26C domain-containing protein</fullName>
    </recommendedName>
</protein>
<keyword evidence="1" id="KW-0805">Transcription regulation</keyword>
<evidence type="ECO:0000313" key="5">
    <source>
        <dbReference type="EMBL" id="MDH2004882.1"/>
    </source>
</evidence>
<accession>A0AA42W059</accession>
<dbReference type="GO" id="GO:0003677">
    <property type="term" value="F:DNA binding"/>
    <property type="evidence" value="ECO:0007669"/>
    <property type="project" value="UniProtKB-KW"/>
</dbReference>
<dbReference type="PANTHER" id="PTHR40661:SF3">
    <property type="entry name" value="FELS-1 PROPHAGE TRANSCRIPTIONAL REGULATOR"/>
    <property type="match status" value="1"/>
</dbReference>
<evidence type="ECO:0000313" key="6">
    <source>
        <dbReference type="Proteomes" id="UP001161294"/>
    </source>
</evidence>
<evidence type="ECO:0000256" key="1">
    <source>
        <dbReference type="ARBA" id="ARBA00023015"/>
    </source>
</evidence>
<evidence type="ECO:0000256" key="2">
    <source>
        <dbReference type="ARBA" id="ARBA00023125"/>
    </source>
</evidence>
<comment type="caution">
    <text evidence="5">The sequence shown here is derived from an EMBL/GenBank/DDBJ whole genome shotgun (WGS) entry which is preliminary data.</text>
</comment>
<dbReference type="InterPro" id="IPR036286">
    <property type="entry name" value="LexA/Signal_pep-like_sf"/>
</dbReference>
<dbReference type="InterPro" id="IPR015927">
    <property type="entry name" value="Peptidase_S24_S26A/B/C"/>
</dbReference>
<dbReference type="Pfam" id="PF00717">
    <property type="entry name" value="Peptidase_S24"/>
    <property type="match status" value="1"/>
</dbReference>
<dbReference type="CDD" id="cd06529">
    <property type="entry name" value="S24_LexA-like"/>
    <property type="match status" value="1"/>
</dbReference>
<organism evidence="5 6">
    <name type="scientific">Comamonas aquatica</name>
    <dbReference type="NCBI Taxonomy" id="225991"/>
    <lineage>
        <taxon>Bacteria</taxon>
        <taxon>Pseudomonadati</taxon>
        <taxon>Pseudomonadota</taxon>
        <taxon>Betaproteobacteria</taxon>
        <taxon>Burkholderiales</taxon>
        <taxon>Comamonadaceae</taxon>
        <taxon>Comamonas</taxon>
    </lineage>
</organism>
<gene>
    <name evidence="5" type="ORF">N5J23_04850</name>
</gene>
<proteinExistence type="predicted"/>
<evidence type="ECO:0000256" key="3">
    <source>
        <dbReference type="ARBA" id="ARBA00023163"/>
    </source>
</evidence>